<dbReference type="OrthoDB" id="10334929at2759"/>
<sequence>MGFALRLLAAPWHLPNFRTGALSALNRELRSSTIADSDDKAIIWPTLLIGAFYSTNEVMLMEKSCDCDYTKYLYVLQYKYQEAAPELTRLVAFWVILLSHFLVECSYVMGLCHLHNIDGFGSKLAWWLSTLLNGWPSTALIRAYSDEQLQLKLD</sequence>
<evidence type="ECO:0000313" key="1">
    <source>
        <dbReference type="EMBL" id="CBY12074.1"/>
    </source>
</evidence>
<dbReference type="InParanoid" id="E4XQI8"/>
<gene>
    <name evidence="1" type="ORF">GSOID_T00017941001</name>
</gene>
<name>E4XQI8_OIKDI</name>
<protein>
    <submittedName>
        <fullName evidence="1">Uncharacterized protein</fullName>
    </submittedName>
</protein>
<keyword evidence="2" id="KW-1185">Reference proteome</keyword>
<dbReference type="EMBL" id="FN653105">
    <property type="protein sequence ID" value="CBY12074.1"/>
    <property type="molecule type" value="Genomic_DNA"/>
</dbReference>
<evidence type="ECO:0000313" key="2">
    <source>
        <dbReference type="Proteomes" id="UP000001307"/>
    </source>
</evidence>
<organism evidence="1">
    <name type="scientific">Oikopleura dioica</name>
    <name type="common">Tunicate</name>
    <dbReference type="NCBI Taxonomy" id="34765"/>
    <lineage>
        <taxon>Eukaryota</taxon>
        <taxon>Metazoa</taxon>
        <taxon>Chordata</taxon>
        <taxon>Tunicata</taxon>
        <taxon>Appendicularia</taxon>
        <taxon>Copelata</taxon>
        <taxon>Oikopleuridae</taxon>
        <taxon>Oikopleura</taxon>
    </lineage>
</organism>
<accession>E4XQI8</accession>
<reference evidence="1" key="1">
    <citation type="journal article" date="2010" name="Science">
        <title>Plasticity of animal genome architecture unmasked by rapid evolution of a pelagic tunicate.</title>
        <authorList>
            <person name="Denoeud F."/>
            <person name="Henriet S."/>
            <person name="Mungpakdee S."/>
            <person name="Aury J.M."/>
            <person name="Da Silva C."/>
            <person name="Brinkmann H."/>
            <person name="Mikhaleva J."/>
            <person name="Olsen L.C."/>
            <person name="Jubin C."/>
            <person name="Canestro C."/>
            <person name="Bouquet J.M."/>
            <person name="Danks G."/>
            <person name="Poulain J."/>
            <person name="Campsteijn C."/>
            <person name="Adamski M."/>
            <person name="Cross I."/>
            <person name="Yadetie F."/>
            <person name="Muffato M."/>
            <person name="Louis A."/>
            <person name="Butcher S."/>
            <person name="Tsagkogeorga G."/>
            <person name="Konrad A."/>
            <person name="Singh S."/>
            <person name="Jensen M.F."/>
            <person name="Cong E.H."/>
            <person name="Eikeseth-Otteraa H."/>
            <person name="Noel B."/>
            <person name="Anthouard V."/>
            <person name="Porcel B.M."/>
            <person name="Kachouri-Lafond R."/>
            <person name="Nishino A."/>
            <person name="Ugolini M."/>
            <person name="Chourrout P."/>
            <person name="Nishida H."/>
            <person name="Aasland R."/>
            <person name="Huzurbazar S."/>
            <person name="Westhof E."/>
            <person name="Delsuc F."/>
            <person name="Lehrach H."/>
            <person name="Reinhardt R."/>
            <person name="Weissenbach J."/>
            <person name="Roy S.W."/>
            <person name="Artiguenave F."/>
            <person name="Postlethwait J.H."/>
            <person name="Manak J.R."/>
            <person name="Thompson E.M."/>
            <person name="Jaillon O."/>
            <person name="Du Pasquier L."/>
            <person name="Boudinot P."/>
            <person name="Liberles D.A."/>
            <person name="Volff J.N."/>
            <person name="Philippe H."/>
            <person name="Lenhard B."/>
            <person name="Roest Crollius H."/>
            <person name="Wincker P."/>
            <person name="Chourrout D."/>
        </authorList>
    </citation>
    <scope>NUCLEOTIDE SEQUENCE [LARGE SCALE GENOMIC DNA]</scope>
</reference>
<dbReference type="Proteomes" id="UP000001307">
    <property type="component" value="Unassembled WGS sequence"/>
</dbReference>
<dbReference type="AlphaFoldDB" id="E4XQI8"/>
<proteinExistence type="predicted"/>